<accession>A0A9W9Y7C6</accession>
<dbReference type="AlphaFoldDB" id="A0A9W9Y7C6"/>
<dbReference type="Proteomes" id="UP001163046">
    <property type="component" value="Unassembled WGS sequence"/>
</dbReference>
<organism evidence="1 2">
    <name type="scientific">Desmophyllum pertusum</name>
    <dbReference type="NCBI Taxonomy" id="174260"/>
    <lineage>
        <taxon>Eukaryota</taxon>
        <taxon>Metazoa</taxon>
        <taxon>Cnidaria</taxon>
        <taxon>Anthozoa</taxon>
        <taxon>Hexacorallia</taxon>
        <taxon>Scleractinia</taxon>
        <taxon>Caryophylliina</taxon>
        <taxon>Caryophylliidae</taxon>
        <taxon>Desmophyllum</taxon>
    </lineage>
</organism>
<reference evidence="1" key="1">
    <citation type="submission" date="2023-01" db="EMBL/GenBank/DDBJ databases">
        <title>Genome assembly of the deep-sea coral Lophelia pertusa.</title>
        <authorList>
            <person name="Herrera S."/>
            <person name="Cordes E."/>
        </authorList>
    </citation>
    <scope>NUCLEOTIDE SEQUENCE</scope>
    <source>
        <strain evidence="1">USNM1676648</strain>
        <tissue evidence="1">Polyp</tissue>
    </source>
</reference>
<evidence type="ECO:0000313" key="1">
    <source>
        <dbReference type="EMBL" id="KAJ7318651.1"/>
    </source>
</evidence>
<keyword evidence="2" id="KW-1185">Reference proteome</keyword>
<evidence type="ECO:0000313" key="2">
    <source>
        <dbReference type="Proteomes" id="UP001163046"/>
    </source>
</evidence>
<comment type="caution">
    <text evidence="1">The sequence shown here is derived from an EMBL/GenBank/DDBJ whole genome shotgun (WGS) entry which is preliminary data.</text>
</comment>
<proteinExistence type="predicted"/>
<protein>
    <submittedName>
        <fullName evidence="1">Uncharacterized protein</fullName>
    </submittedName>
</protein>
<dbReference type="EMBL" id="MU827849">
    <property type="protein sequence ID" value="KAJ7318651.1"/>
    <property type="molecule type" value="Genomic_DNA"/>
</dbReference>
<gene>
    <name evidence="1" type="ORF">OS493_037508</name>
</gene>
<name>A0A9W9Y7C6_9CNID</name>
<sequence length="158" mass="17987">MPDSRHLHFFVVDRIRKKAVEGLILPLSMRVKNSKSVSAFGLFQDKKPPAWERGNIVGYSLVSDKGELHFKSKSRKSSTTFKYPSLLNKLYLDKIPNWSELTVGKTVLAEFQPGKFQTGKIVARTTSTSTNKNGGKITVRKRKRTKKFDYPNVRLKGE</sequence>